<dbReference type="SUPFAM" id="SSF140500">
    <property type="entry name" value="BAS1536-like"/>
    <property type="match status" value="1"/>
</dbReference>
<organism evidence="1 2">
    <name type="scientific">Clostridium butyricum E4 str. BoNT E BL5262</name>
    <dbReference type="NCBI Taxonomy" id="632245"/>
    <lineage>
        <taxon>Bacteria</taxon>
        <taxon>Bacillati</taxon>
        <taxon>Bacillota</taxon>
        <taxon>Clostridia</taxon>
        <taxon>Eubacteriales</taxon>
        <taxon>Clostridiaceae</taxon>
        <taxon>Clostridium</taxon>
    </lineage>
</organism>
<comment type="caution">
    <text evidence="1">The sequence shown here is derived from an EMBL/GenBank/DDBJ whole genome shotgun (WGS) entry which is preliminary data.</text>
</comment>
<dbReference type="RefSeq" id="WP_003407987.1">
    <property type="nucleotide sequence ID" value="NZ_ACOM01000005.1"/>
</dbReference>
<dbReference type="InterPro" id="IPR037208">
    <property type="entry name" value="Spo0E-like_sf"/>
</dbReference>
<dbReference type="EMBL" id="ACOM01000005">
    <property type="protein sequence ID" value="EEP54159.1"/>
    <property type="molecule type" value="Genomic_DNA"/>
</dbReference>
<dbReference type="Gene3D" id="4.10.280.10">
    <property type="entry name" value="Helix-loop-helix DNA-binding domain"/>
    <property type="match status" value="1"/>
</dbReference>
<dbReference type="GO" id="GO:0043937">
    <property type="term" value="P:regulation of sporulation"/>
    <property type="evidence" value="ECO:0007669"/>
    <property type="project" value="InterPro"/>
</dbReference>
<dbReference type="AlphaFoldDB" id="C4II54"/>
<evidence type="ECO:0000313" key="1">
    <source>
        <dbReference type="EMBL" id="EEP54159.1"/>
    </source>
</evidence>
<evidence type="ECO:0000313" key="2">
    <source>
        <dbReference type="Proteomes" id="UP000003081"/>
    </source>
</evidence>
<gene>
    <name evidence="1" type="ORF">CLP_2938</name>
</gene>
<dbReference type="InterPro" id="IPR036638">
    <property type="entry name" value="HLH_DNA-bd_sf"/>
</dbReference>
<evidence type="ECO:0008006" key="3">
    <source>
        <dbReference type="Google" id="ProtNLM"/>
    </source>
</evidence>
<sequence length="43" mass="5079">MGLEDMREKLYRYISVFGIADKRTIEVSQELDLLIYENVIADK</sequence>
<name>C4II54_CLOBU</name>
<dbReference type="HOGENOM" id="CLU_3231663_0_0_9"/>
<proteinExistence type="predicted"/>
<dbReference type="Pfam" id="PF09388">
    <property type="entry name" value="SpoOE-like"/>
    <property type="match status" value="1"/>
</dbReference>
<dbReference type="GO" id="GO:0046983">
    <property type="term" value="F:protein dimerization activity"/>
    <property type="evidence" value="ECO:0007669"/>
    <property type="project" value="InterPro"/>
</dbReference>
<accession>C4II54</accession>
<keyword evidence="2" id="KW-1185">Reference proteome</keyword>
<reference evidence="1 2" key="1">
    <citation type="submission" date="2009-08" db="EMBL/GenBank/DDBJ databases">
        <authorList>
            <person name="Shrivastava S."/>
            <person name="Brinkac L.B."/>
            <person name="Brown J.L."/>
            <person name="Bruce D.B."/>
            <person name="Detter C."/>
            <person name="Green L.D."/>
            <person name="Munk C.A."/>
            <person name="Rogers Y.C."/>
            <person name="Tapia R."/>
            <person name="Sims D.R."/>
            <person name="Smith L.A."/>
            <person name="Smith T.J."/>
            <person name="Sutton G."/>
            <person name="Brettin T."/>
        </authorList>
    </citation>
    <scope>NUCLEOTIDE SEQUENCE [LARGE SCALE GENOMIC DNA]</scope>
    <source>
        <strain evidence="2">E4 str. BoNT E BL5262</strain>
    </source>
</reference>
<protein>
    <recommendedName>
        <fullName evidence="3">Spo0E like sporulation regulatory protein</fullName>
    </recommendedName>
</protein>
<dbReference type="InterPro" id="IPR018540">
    <property type="entry name" value="Spo0E-like"/>
</dbReference>
<dbReference type="Proteomes" id="UP000003081">
    <property type="component" value="Unassembled WGS sequence"/>
</dbReference>